<feature type="transmembrane region" description="Helical" evidence="1">
    <location>
        <begin position="7"/>
        <end position="34"/>
    </location>
</feature>
<keyword evidence="3" id="KW-1185">Reference proteome</keyword>
<keyword evidence="1" id="KW-1133">Transmembrane helix</keyword>
<dbReference type="Proteomes" id="UP001517367">
    <property type="component" value="Unassembled WGS sequence"/>
</dbReference>
<reference evidence="2 3" key="1">
    <citation type="submission" date="2024-12" db="EMBL/GenBank/DDBJ databases">
        <authorList>
            <person name="Hu S."/>
        </authorList>
    </citation>
    <scope>NUCLEOTIDE SEQUENCE [LARGE SCALE GENOMIC DNA]</scope>
    <source>
        <strain evidence="2 3">P-25</strain>
    </source>
</reference>
<dbReference type="RefSeq" id="WP_138727610.1">
    <property type="nucleotide sequence ID" value="NZ_SRMP02000001.1"/>
</dbReference>
<evidence type="ECO:0000256" key="1">
    <source>
        <dbReference type="SAM" id="Phobius"/>
    </source>
</evidence>
<protein>
    <submittedName>
        <fullName evidence="2">Uncharacterized protein</fullName>
    </submittedName>
</protein>
<dbReference type="EMBL" id="SRMP02000001">
    <property type="protein sequence ID" value="MFN0290013.1"/>
    <property type="molecule type" value="Genomic_DNA"/>
</dbReference>
<proteinExistence type="predicted"/>
<organism evidence="2 3">
    <name type="scientific">Pedobacter helvus</name>
    <dbReference type="NCBI Taxonomy" id="2563444"/>
    <lineage>
        <taxon>Bacteria</taxon>
        <taxon>Pseudomonadati</taxon>
        <taxon>Bacteroidota</taxon>
        <taxon>Sphingobacteriia</taxon>
        <taxon>Sphingobacteriales</taxon>
        <taxon>Sphingobacteriaceae</taxon>
        <taxon>Pedobacter</taxon>
    </lineage>
</organism>
<sequence length="108" mass="11958">MKQTLTILSIIAIAKRCASISLATGTIIFLAFAISKAQTLIIVGFVFTFIACVANGIILLVLLLHFTGNKRYWKQVFNTIIIILSNIPIAILFAWLSLQISELNHIKL</sequence>
<keyword evidence="1" id="KW-0812">Transmembrane</keyword>
<accession>A0ABW9JFT1</accession>
<name>A0ABW9JFT1_9SPHI</name>
<feature type="transmembrane region" description="Helical" evidence="1">
    <location>
        <begin position="76"/>
        <end position="98"/>
    </location>
</feature>
<evidence type="ECO:0000313" key="2">
    <source>
        <dbReference type="EMBL" id="MFN0290013.1"/>
    </source>
</evidence>
<evidence type="ECO:0000313" key="3">
    <source>
        <dbReference type="Proteomes" id="UP001517367"/>
    </source>
</evidence>
<comment type="caution">
    <text evidence="2">The sequence shown here is derived from an EMBL/GenBank/DDBJ whole genome shotgun (WGS) entry which is preliminary data.</text>
</comment>
<keyword evidence="1" id="KW-0472">Membrane</keyword>
<gene>
    <name evidence="2" type="ORF">E5L68_001340</name>
</gene>
<feature type="transmembrane region" description="Helical" evidence="1">
    <location>
        <begin position="40"/>
        <end position="64"/>
    </location>
</feature>